<keyword evidence="11" id="KW-0378">Hydrolase</keyword>
<dbReference type="STRING" id="15368.A0A0Q3K8C1"/>
<evidence type="ECO:0000256" key="1">
    <source>
        <dbReference type="ARBA" id="ARBA00001663"/>
    </source>
</evidence>
<reference evidence="18 19" key="1">
    <citation type="journal article" date="2010" name="Nature">
        <title>Genome sequencing and analysis of the model grass Brachypodium distachyon.</title>
        <authorList>
            <consortium name="International Brachypodium Initiative"/>
        </authorList>
    </citation>
    <scope>NUCLEOTIDE SEQUENCE [LARGE SCALE GENOMIC DNA]</scope>
    <source>
        <strain evidence="18 19">Bd21</strain>
    </source>
</reference>
<dbReference type="InParanoid" id="A0A0Q3K8C1"/>
<dbReference type="GO" id="GO:0046872">
    <property type="term" value="F:metal ion binding"/>
    <property type="evidence" value="ECO:0007669"/>
    <property type="project" value="UniProtKB-KW"/>
</dbReference>
<dbReference type="EMBL" id="CM000880">
    <property type="protein sequence ID" value="KQK20708.1"/>
    <property type="molecule type" value="Genomic_DNA"/>
</dbReference>
<name>A0A0Q3K8C1_BRADI</name>
<dbReference type="PANTHER" id="PTHR10797">
    <property type="entry name" value="CCR4-NOT TRANSCRIPTION COMPLEX SUBUNIT"/>
    <property type="match status" value="1"/>
</dbReference>
<keyword evidence="15" id="KW-0804">Transcription</keyword>
<reference evidence="19" key="3">
    <citation type="submission" date="2018-08" db="UniProtKB">
        <authorList>
            <consortium name="EnsemblPlants"/>
        </authorList>
    </citation>
    <scope>IDENTIFICATION</scope>
    <source>
        <strain evidence="19">cv. Bd21</strain>
    </source>
</reference>
<dbReference type="FunCoup" id="A0A0Q3K8C1">
    <property type="interactions" value="3"/>
</dbReference>
<keyword evidence="8" id="KW-0963">Cytoplasm</keyword>
<dbReference type="GO" id="GO:0000932">
    <property type="term" value="C:P-body"/>
    <property type="evidence" value="ECO:0000318"/>
    <property type="project" value="GO_Central"/>
</dbReference>
<dbReference type="Proteomes" id="UP000008810">
    <property type="component" value="Chromosome 1"/>
</dbReference>
<dbReference type="Gramene" id="KQK20708">
    <property type="protein sequence ID" value="KQK20708"/>
    <property type="gene ID" value="BRADI_1g56180v3"/>
</dbReference>
<evidence type="ECO:0000256" key="3">
    <source>
        <dbReference type="ARBA" id="ARBA00004123"/>
    </source>
</evidence>
<keyword evidence="20" id="KW-1185">Reference proteome</keyword>
<evidence type="ECO:0000256" key="5">
    <source>
        <dbReference type="ARBA" id="ARBA00008372"/>
    </source>
</evidence>
<dbReference type="OrthoDB" id="739979at2759"/>
<evidence type="ECO:0000256" key="17">
    <source>
        <dbReference type="ARBA" id="ARBA00025148"/>
    </source>
</evidence>
<evidence type="ECO:0000256" key="6">
    <source>
        <dbReference type="ARBA" id="ARBA00011757"/>
    </source>
</evidence>
<dbReference type="GO" id="GO:0030015">
    <property type="term" value="C:CCR4-NOT core complex"/>
    <property type="evidence" value="ECO:0000318"/>
    <property type="project" value="GO_Central"/>
</dbReference>
<accession>A0A0Q3K8C1</accession>
<comment type="subunit">
    <text evidence="6">Component of the CCR4-NOT complex, at least composed of CRR4 and CAF1 proteins.</text>
</comment>
<evidence type="ECO:0000256" key="13">
    <source>
        <dbReference type="ARBA" id="ARBA00022884"/>
    </source>
</evidence>
<dbReference type="Pfam" id="PF04857">
    <property type="entry name" value="CAF1"/>
    <property type="match status" value="1"/>
</dbReference>
<proteinExistence type="inferred from homology"/>
<keyword evidence="12" id="KW-0269">Exonuclease</keyword>
<evidence type="ECO:0000256" key="8">
    <source>
        <dbReference type="ARBA" id="ARBA00022490"/>
    </source>
</evidence>
<evidence type="ECO:0000256" key="2">
    <source>
        <dbReference type="ARBA" id="ARBA00001968"/>
    </source>
</evidence>
<evidence type="ECO:0000256" key="11">
    <source>
        <dbReference type="ARBA" id="ARBA00022801"/>
    </source>
</evidence>
<evidence type="ECO:0000256" key="9">
    <source>
        <dbReference type="ARBA" id="ARBA00022722"/>
    </source>
</evidence>
<evidence type="ECO:0000313" key="19">
    <source>
        <dbReference type="EnsemblPlants" id="KQK20708"/>
    </source>
</evidence>
<comment type="catalytic activity">
    <reaction evidence="1">
        <text>Exonucleolytic cleavage of poly(A) to 5'-AMP.</text>
        <dbReference type="EC" id="3.1.13.4"/>
    </reaction>
</comment>
<evidence type="ECO:0000313" key="18">
    <source>
        <dbReference type="EMBL" id="KQK20708.1"/>
    </source>
</evidence>
<keyword evidence="10" id="KW-0479">Metal-binding</keyword>
<dbReference type="InterPro" id="IPR036397">
    <property type="entry name" value="RNaseH_sf"/>
</dbReference>
<dbReference type="GO" id="GO:0003723">
    <property type="term" value="F:RNA binding"/>
    <property type="evidence" value="ECO:0007669"/>
    <property type="project" value="UniProtKB-KW"/>
</dbReference>
<organism evidence="18">
    <name type="scientific">Brachypodium distachyon</name>
    <name type="common">Purple false brome</name>
    <name type="synonym">Trachynia distachya</name>
    <dbReference type="NCBI Taxonomy" id="15368"/>
    <lineage>
        <taxon>Eukaryota</taxon>
        <taxon>Viridiplantae</taxon>
        <taxon>Streptophyta</taxon>
        <taxon>Embryophyta</taxon>
        <taxon>Tracheophyta</taxon>
        <taxon>Spermatophyta</taxon>
        <taxon>Magnoliopsida</taxon>
        <taxon>Liliopsida</taxon>
        <taxon>Poales</taxon>
        <taxon>Poaceae</taxon>
        <taxon>BOP clade</taxon>
        <taxon>Pooideae</taxon>
        <taxon>Stipodae</taxon>
        <taxon>Brachypodieae</taxon>
        <taxon>Brachypodium</taxon>
    </lineage>
</organism>
<evidence type="ECO:0000256" key="12">
    <source>
        <dbReference type="ARBA" id="ARBA00022839"/>
    </source>
</evidence>
<reference evidence="18" key="2">
    <citation type="submission" date="2017-06" db="EMBL/GenBank/DDBJ databases">
        <title>WGS assembly of Brachypodium distachyon.</title>
        <authorList>
            <consortium name="The International Brachypodium Initiative"/>
            <person name="Lucas S."/>
            <person name="Harmon-Smith M."/>
            <person name="Lail K."/>
            <person name="Tice H."/>
            <person name="Grimwood J."/>
            <person name="Bruce D."/>
            <person name="Barry K."/>
            <person name="Shu S."/>
            <person name="Lindquist E."/>
            <person name="Wang M."/>
            <person name="Pitluck S."/>
            <person name="Vogel J.P."/>
            <person name="Garvin D.F."/>
            <person name="Mockler T.C."/>
            <person name="Schmutz J."/>
            <person name="Rokhsar D."/>
            <person name="Bevan M.W."/>
        </authorList>
    </citation>
    <scope>NUCLEOTIDE SEQUENCE</scope>
    <source>
        <strain evidence="18">Bd21</strain>
    </source>
</reference>
<keyword evidence="16" id="KW-0539">Nucleus</keyword>
<dbReference type="GO" id="GO:0004535">
    <property type="term" value="F:poly(A)-specific ribonuclease activity"/>
    <property type="evidence" value="ECO:0000318"/>
    <property type="project" value="GO_Central"/>
</dbReference>
<dbReference type="AlphaFoldDB" id="A0A0Q3K8C1"/>
<dbReference type="InterPro" id="IPR006941">
    <property type="entry name" value="RNase_CAF1"/>
</dbReference>
<dbReference type="InterPro" id="IPR039637">
    <property type="entry name" value="CNOT7/CNOT8/Pop2"/>
</dbReference>
<dbReference type="EnsemblPlants" id="KQK20708">
    <property type="protein sequence ID" value="KQK20708"/>
    <property type="gene ID" value="BRADI_1g56180v3"/>
</dbReference>
<sequence>MAAKTGTRRPGSVAVRSVWAHNLEEELALISSLLPRFRCAAVDTEFPGTVYRPTVPAYALTPEKRHALLKANVDALHLIQLGLTLFDSSGRLPQLQNRTKTQYAVWEFNFREFDVRRDRHAPESIALLRAKGVDLRRTREEGLDAAQFGPRLRKLLRAGLGAAGLVTFSGAYDVAYLVKMMLGTGYRLPASPEAFQGVVRAMLRKRLYDVKEMARRCGSAGGDLRGGLDSLAAKLGVPRAVGEAHQAGSDSLLTCQAFIEIKERFFANDDDELATVAGVVAGITAW</sequence>
<dbReference type="FunFam" id="3.30.420.10:FF:000067">
    <property type="entry name" value="Putative CCR4-associated factor 1 11"/>
    <property type="match status" value="1"/>
</dbReference>
<comment type="subcellular location">
    <subcellularLocation>
        <location evidence="4">Cytoplasm</location>
    </subcellularLocation>
    <subcellularLocation>
        <location evidence="3">Nucleus</location>
    </subcellularLocation>
</comment>
<keyword evidence="9" id="KW-0540">Nuclease</keyword>
<evidence type="ECO:0000256" key="16">
    <source>
        <dbReference type="ARBA" id="ARBA00023242"/>
    </source>
</evidence>
<dbReference type="EC" id="3.1.13.4" evidence="7"/>
<dbReference type="Gene3D" id="3.30.420.10">
    <property type="entry name" value="Ribonuclease H-like superfamily/Ribonuclease H"/>
    <property type="match status" value="1"/>
</dbReference>
<dbReference type="GO" id="GO:0005634">
    <property type="term" value="C:nucleus"/>
    <property type="evidence" value="ECO:0007669"/>
    <property type="project" value="UniProtKB-SubCell"/>
</dbReference>
<evidence type="ECO:0000313" key="20">
    <source>
        <dbReference type="Proteomes" id="UP000008810"/>
    </source>
</evidence>
<evidence type="ECO:0000256" key="15">
    <source>
        <dbReference type="ARBA" id="ARBA00023163"/>
    </source>
</evidence>
<keyword evidence="13" id="KW-0694">RNA-binding</keyword>
<comment type="function">
    <text evidence="17">Ubiquitous transcription factor required for a diverse set of processes. It is a component of the CCR4 complex involved in the control of gene expression.</text>
</comment>
<evidence type="ECO:0000256" key="14">
    <source>
        <dbReference type="ARBA" id="ARBA00023015"/>
    </source>
</evidence>
<evidence type="ECO:0000256" key="10">
    <source>
        <dbReference type="ARBA" id="ARBA00022723"/>
    </source>
</evidence>
<gene>
    <name evidence="18" type="ORF">BRADI_1g56180v3</name>
</gene>
<comment type="cofactor">
    <cofactor evidence="2">
        <name>a divalent metal cation</name>
        <dbReference type="ChEBI" id="CHEBI:60240"/>
    </cofactor>
</comment>
<keyword evidence="14" id="KW-0805">Transcription regulation</keyword>
<evidence type="ECO:0000256" key="7">
    <source>
        <dbReference type="ARBA" id="ARBA00012161"/>
    </source>
</evidence>
<dbReference type="GO" id="GO:0000288">
    <property type="term" value="P:nuclear-transcribed mRNA catabolic process, deadenylation-dependent decay"/>
    <property type="evidence" value="ECO:0000318"/>
    <property type="project" value="GO_Central"/>
</dbReference>
<protein>
    <recommendedName>
        <fullName evidence="7">poly(A)-specific ribonuclease</fullName>
        <ecNumber evidence="7">3.1.13.4</ecNumber>
    </recommendedName>
</protein>
<comment type="similarity">
    <text evidence="5">Belongs to the CAF1 family.</text>
</comment>
<dbReference type="SUPFAM" id="SSF53098">
    <property type="entry name" value="Ribonuclease H-like"/>
    <property type="match status" value="1"/>
</dbReference>
<dbReference type="InterPro" id="IPR012337">
    <property type="entry name" value="RNaseH-like_sf"/>
</dbReference>
<evidence type="ECO:0000256" key="4">
    <source>
        <dbReference type="ARBA" id="ARBA00004496"/>
    </source>
</evidence>